<dbReference type="AlphaFoldDB" id="A0AAD5JZN8"/>
<dbReference type="SMART" id="SM01071">
    <property type="entry name" value="CDC37_N"/>
    <property type="match status" value="1"/>
</dbReference>
<reference evidence="10" key="1">
    <citation type="journal article" date="2022" name="IScience">
        <title>Evolution of zygomycete secretomes and the origins of terrestrial fungal ecologies.</title>
        <authorList>
            <person name="Chang Y."/>
            <person name="Wang Y."/>
            <person name="Mondo S."/>
            <person name="Ahrendt S."/>
            <person name="Andreopoulos W."/>
            <person name="Barry K."/>
            <person name="Beard J."/>
            <person name="Benny G.L."/>
            <person name="Blankenship S."/>
            <person name="Bonito G."/>
            <person name="Cuomo C."/>
            <person name="Desiro A."/>
            <person name="Gervers K.A."/>
            <person name="Hundley H."/>
            <person name="Kuo A."/>
            <person name="LaButti K."/>
            <person name="Lang B.F."/>
            <person name="Lipzen A."/>
            <person name="O'Donnell K."/>
            <person name="Pangilinan J."/>
            <person name="Reynolds N."/>
            <person name="Sandor L."/>
            <person name="Smith M.E."/>
            <person name="Tsang A."/>
            <person name="Grigoriev I.V."/>
            <person name="Stajich J.E."/>
            <person name="Spatafora J.W."/>
        </authorList>
    </citation>
    <scope>NUCLEOTIDE SEQUENCE</scope>
    <source>
        <strain evidence="10">RSA 2281</strain>
    </source>
</reference>
<comment type="subcellular location">
    <subcellularLocation>
        <location evidence="1">Cytoplasm</location>
    </subcellularLocation>
</comment>
<dbReference type="GO" id="GO:0006457">
    <property type="term" value="P:protein folding"/>
    <property type="evidence" value="ECO:0007669"/>
    <property type="project" value="TreeGrafter"/>
</dbReference>
<dbReference type="GO" id="GO:0050821">
    <property type="term" value="P:protein stabilization"/>
    <property type="evidence" value="ECO:0007669"/>
    <property type="project" value="TreeGrafter"/>
</dbReference>
<dbReference type="PANTHER" id="PTHR12800">
    <property type="entry name" value="CDC37-RELATED"/>
    <property type="match status" value="1"/>
</dbReference>
<feature type="domain" description="Cdc37 Hsp90 binding" evidence="8">
    <location>
        <begin position="187"/>
        <end position="358"/>
    </location>
</feature>
<dbReference type="GO" id="GO:0019901">
    <property type="term" value="F:protein kinase binding"/>
    <property type="evidence" value="ECO:0007669"/>
    <property type="project" value="InterPro"/>
</dbReference>
<organism evidence="10 11">
    <name type="scientific">Phascolomyces articulosus</name>
    <dbReference type="NCBI Taxonomy" id="60185"/>
    <lineage>
        <taxon>Eukaryota</taxon>
        <taxon>Fungi</taxon>
        <taxon>Fungi incertae sedis</taxon>
        <taxon>Mucoromycota</taxon>
        <taxon>Mucoromycotina</taxon>
        <taxon>Mucoromycetes</taxon>
        <taxon>Mucorales</taxon>
        <taxon>Lichtheimiaceae</taxon>
        <taxon>Phascolomyces</taxon>
    </lineage>
</organism>
<feature type="region of interest" description="Disordered" evidence="6">
    <location>
        <begin position="158"/>
        <end position="234"/>
    </location>
</feature>
<evidence type="ECO:0000313" key="10">
    <source>
        <dbReference type="EMBL" id="KAI9262278.1"/>
    </source>
</evidence>
<evidence type="ECO:0000256" key="1">
    <source>
        <dbReference type="ARBA" id="ARBA00004496"/>
    </source>
</evidence>
<dbReference type="GO" id="GO:0031072">
    <property type="term" value="F:heat shock protein binding"/>
    <property type="evidence" value="ECO:0007669"/>
    <property type="project" value="TreeGrafter"/>
</dbReference>
<evidence type="ECO:0000256" key="4">
    <source>
        <dbReference type="ARBA" id="ARBA00023186"/>
    </source>
</evidence>
<dbReference type="SMART" id="SM01070">
    <property type="entry name" value="CDC37_M"/>
    <property type="match status" value="1"/>
</dbReference>
<name>A0AAD5JZN8_9FUNG</name>
<dbReference type="Proteomes" id="UP001209540">
    <property type="component" value="Unassembled WGS sequence"/>
</dbReference>
<dbReference type="EMBL" id="JAIXMP010000014">
    <property type="protein sequence ID" value="KAI9262278.1"/>
    <property type="molecule type" value="Genomic_DNA"/>
</dbReference>
<dbReference type="InterPro" id="IPR013855">
    <property type="entry name" value="Cdc37_N_dom"/>
</dbReference>
<evidence type="ECO:0000256" key="6">
    <source>
        <dbReference type="SAM" id="MobiDB-lite"/>
    </source>
</evidence>
<feature type="non-terminal residue" evidence="10">
    <location>
        <position position="1"/>
    </location>
</feature>
<dbReference type="GO" id="GO:0051082">
    <property type="term" value="F:unfolded protein binding"/>
    <property type="evidence" value="ECO:0007669"/>
    <property type="project" value="TreeGrafter"/>
</dbReference>
<sequence>MPLDYSKWDNLELSDDSDIECHPNVDKKSMIKWKREAIHRERAERKAQIEQLEQFIPLEKWVLQQLAPFPSYLEKYGVESTLEKLKTFQALAQKAGRHIVAVDAATKPDTPPLTLDKALANIIKENVKQDELLQSIESLQKKAAVVLEKSEKELERLRKEQNKKMTSENMFKETSNRTILNKASSSSSSAPSKKSTKKEKVVETLNPNAQMKNLSISDDKQEQKDESDSDEEGDIELSKEAAAFAKLKGFEPSYKHITRYPEIVTERISDEILAEAFTSQIKGNEEFARNCVIQALTLQYCGQLGRDGVNTFFAKMNAANQQARSMFFNDVDSTYKRIQTRCAEIIAERSNEQVETIQLQAAQDGSPITIRIPDPKEEEAYKVYQALPETFRDALKTGSLDSLNKVLEHMSVDDAETLVQVCSQYGFLDVGEQVIDETQQQ</sequence>
<dbReference type="InterPro" id="IPR013874">
    <property type="entry name" value="Cdc37_Hsp90-bd"/>
</dbReference>
<dbReference type="Pfam" id="PF03234">
    <property type="entry name" value="CDC37_N"/>
    <property type="match status" value="1"/>
</dbReference>
<evidence type="ECO:0000259" key="8">
    <source>
        <dbReference type="SMART" id="SM01070"/>
    </source>
</evidence>
<evidence type="ECO:0000256" key="5">
    <source>
        <dbReference type="ARBA" id="ARBA00031396"/>
    </source>
</evidence>
<gene>
    <name evidence="10" type="ORF">BDA99DRAFT_408136</name>
</gene>
<dbReference type="Pfam" id="PF08565">
    <property type="entry name" value="CDC37_M"/>
    <property type="match status" value="1"/>
</dbReference>
<dbReference type="InterPro" id="IPR004918">
    <property type="entry name" value="Cdc37"/>
</dbReference>
<evidence type="ECO:0000313" key="11">
    <source>
        <dbReference type="Proteomes" id="UP001209540"/>
    </source>
</evidence>
<accession>A0AAD5JZN8</accession>
<comment type="similarity">
    <text evidence="2">Belongs to the CDC37 family.</text>
</comment>
<comment type="caution">
    <text evidence="10">The sequence shown here is derived from an EMBL/GenBank/DDBJ whole genome shotgun (WGS) entry which is preliminary data.</text>
</comment>
<proteinExistence type="inferred from homology"/>
<feature type="compositionally biased region" description="Low complexity" evidence="6">
    <location>
        <begin position="182"/>
        <end position="193"/>
    </location>
</feature>
<dbReference type="PANTHER" id="PTHR12800:SF4">
    <property type="entry name" value="HSP90 CO-CHAPERONE CDC37"/>
    <property type="match status" value="1"/>
</dbReference>
<dbReference type="GO" id="GO:0051087">
    <property type="term" value="F:protein-folding chaperone binding"/>
    <property type="evidence" value="ECO:0007669"/>
    <property type="project" value="TreeGrafter"/>
</dbReference>
<dbReference type="GO" id="GO:0005737">
    <property type="term" value="C:cytoplasm"/>
    <property type="evidence" value="ECO:0007669"/>
    <property type="project" value="UniProtKB-SubCell"/>
</dbReference>
<feature type="compositionally biased region" description="Basic and acidic residues" evidence="6">
    <location>
        <begin position="158"/>
        <end position="175"/>
    </location>
</feature>
<dbReference type="InterPro" id="IPR038189">
    <property type="entry name" value="Cdc37_Hsp90-bd_sf"/>
</dbReference>
<dbReference type="Gene3D" id="1.20.58.610">
    <property type="entry name" value="Cdc37, Hsp90 binding domain"/>
    <property type="match status" value="1"/>
</dbReference>
<evidence type="ECO:0000256" key="2">
    <source>
        <dbReference type="ARBA" id="ARBA00006222"/>
    </source>
</evidence>
<dbReference type="SMART" id="SM01069">
    <property type="entry name" value="CDC37_C"/>
    <property type="match status" value="1"/>
</dbReference>
<feature type="domain" description="Cdc37 N-terminal" evidence="9">
    <location>
        <begin position="2"/>
        <end position="174"/>
    </location>
</feature>
<keyword evidence="4" id="KW-0143">Chaperone</keyword>
<evidence type="ECO:0000259" key="7">
    <source>
        <dbReference type="SMART" id="SM01069"/>
    </source>
</evidence>
<dbReference type="Pfam" id="PF08564">
    <property type="entry name" value="CDC37_C"/>
    <property type="match status" value="1"/>
</dbReference>
<feature type="compositionally biased region" description="Basic and acidic residues" evidence="6">
    <location>
        <begin position="217"/>
        <end position="226"/>
    </location>
</feature>
<evidence type="ECO:0000259" key="9">
    <source>
        <dbReference type="SMART" id="SM01071"/>
    </source>
</evidence>
<reference evidence="10" key="2">
    <citation type="submission" date="2023-02" db="EMBL/GenBank/DDBJ databases">
        <authorList>
            <consortium name="DOE Joint Genome Institute"/>
            <person name="Mondo S.J."/>
            <person name="Chang Y."/>
            <person name="Wang Y."/>
            <person name="Ahrendt S."/>
            <person name="Andreopoulos W."/>
            <person name="Barry K."/>
            <person name="Beard J."/>
            <person name="Benny G.L."/>
            <person name="Blankenship S."/>
            <person name="Bonito G."/>
            <person name="Cuomo C."/>
            <person name="Desiro A."/>
            <person name="Gervers K.A."/>
            <person name="Hundley H."/>
            <person name="Kuo A."/>
            <person name="LaButti K."/>
            <person name="Lang B.F."/>
            <person name="Lipzen A."/>
            <person name="O'Donnell K."/>
            <person name="Pangilinan J."/>
            <person name="Reynolds N."/>
            <person name="Sandor L."/>
            <person name="Smith M.W."/>
            <person name="Tsang A."/>
            <person name="Grigoriev I.V."/>
            <person name="Stajich J.E."/>
            <person name="Spatafora J.W."/>
        </authorList>
    </citation>
    <scope>NUCLEOTIDE SEQUENCE</scope>
    <source>
        <strain evidence="10">RSA 2281</strain>
    </source>
</reference>
<dbReference type="InterPro" id="IPR013873">
    <property type="entry name" value="Cdc37_C"/>
</dbReference>
<dbReference type="SUPFAM" id="SSF101391">
    <property type="entry name" value="Hsp90 co-chaperone CDC37"/>
    <property type="match status" value="1"/>
</dbReference>
<protein>
    <recommendedName>
        <fullName evidence="5">Hsp90 chaperone protein kinase-targeting subunit</fullName>
    </recommendedName>
</protein>
<keyword evidence="11" id="KW-1185">Reference proteome</keyword>
<evidence type="ECO:0000256" key="3">
    <source>
        <dbReference type="ARBA" id="ARBA00022490"/>
    </source>
</evidence>
<feature type="compositionally biased region" description="Polar residues" evidence="6">
    <location>
        <begin position="205"/>
        <end position="216"/>
    </location>
</feature>
<keyword evidence="3" id="KW-0963">Cytoplasm</keyword>
<feature type="domain" description="Cdc37 C-terminal" evidence="7">
    <location>
        <begin position="370"/>
        <end position="440"/>
    </location>
</feature>